<dbReference type="Gene3D" id="2.40.100.10">
    <property type="entry name" value="Cyclophilin-like"/>
    <property type="match status" value="1"/>
</dbReference>
<keyword evidence="4" id="KW-0413">Isomerase</keyword>
<feature type="compositionally biased region" description="Basic and acidic residues" evidence="1">
    <location>
        <begin position="9"/>
        <end position="20"/>
    </location>
</feature>
<dbReference type="PROSITE" id="PS50072">
    <property type="entry name" value="CSA_PPIASE_2"/>
    <property type="match status" value="1"/>
</dbReference>
<feature type="region of interest" description="Disordered" evidence="1">
    <location>
        <begin position="1"/>
        <end position="30"/>
    </location>
</feature>
<sequence>MASSKSRQRKLERDRYERKLVRQAQQQRRKRQIQAGVGAFLALALIGVGSAWLAGVFDRDESEPSAQPDLCTWLPRDADDPNRVDVGTPPDNPPTSGQHVLSIDLAAGDTGGQVEVAVDAADDPCGTASLIHLSEQGFYDETVCHEITDGALRCGDPSATGLGGPSYAFWGENMPLPPVDADPEAAEAEPLYPAGTVAFGDVSGENGSQFLIFFEDFHADAPLFPVIGAVADGQDVVEEIGAAGVAEGTTTPAEEVTVRSLTVRDAGTAPTS</sequence>
<protein>
    <submittedName>
        <fullName evidence="4">Peptidylprolyl isomerase</fullName>
    </submittedName>
</protein>
<dbReference type="GO" id="GO:0003755">
    <property type="term" value="F:peptidyl-prolyl cis-trans isomerase activity"/>
    <property type="evidence" value="ECO:0007669"/>
    <property type="project" value="InterPro"/>
</dbReference>
<name>A0A895YQB9_9ACTN</name>
<keyword evidence="2" id="KW-0472">Membrane</keyword>
<dbReference type="Proteomes" id="UP000662857">
    <property type="component" value="Chromosome"/>
</dbReference>
<dbReference type="RefSeq" id="WP_239679184.1">
    <property type="nucleotide sequence ID" value="NZ_CP070499.1"/>
</dbReference>
<evidence type="ECO:0000313" key="4">
    <source>
        <dbReference type="EMBL" id="QSB16936.1"/>
    </source>
</evidence>
<dbReference type="Pfam" id="PF00160">
    <property type="entry name" value="Pro_isomerase"/>
    <property type="match status" value="1"/>
</dbReference>
<dbReference type="InterPro" id="IPR029000">
    <property type="entry name" value="Cyclophilin-like_dom_sf"/>
</dbReference>
<evidence type="ECO:0000256" key="2">
    <source>
        <dbReference type="SAM" id="Phobius"/>
    </source>
</evidence>
<keyword evidence="2" id="KW-1133">Transmembrane helix</keyword>
<proteinExistence type="predicted"/>
<evidence type="ECO:0000256" key="1">
    <source>
        <dbReference type="SAM" id="MobiDB-lite"/>
    </source>
</evidence>
<feature type="region of interest" description="Disordered" evidence="1">
    <location>
        <begin position="64"/>
        <end position="97"/>
    </location>
</feature>
<dbReference type="AlphaFoldDB" id="A0A895YQB9"/>
<evidence type="ECO:0000313" key="5">
    <source>
        <dbReference type="Proteomes" id="UP000662857"/>
    </source>
</evidence>
<reference evidence="4" key="1">
    <citation type="submission" date="2021-02" db="EMBL/GenBank/DDBJ databases">
        <title>Natrosporangium hydrolyticum gen. nov., sp. nov, a haloalkaliphilic actinobacterium from a soda solonchak soil.</title>
        <authorList>
            <person name="Sorokin D.Y."/>
            <person name="Khijniak T.V."/>
            <person name="Zakharycheva A.P."/>
            <person name="Boueva O.V."/>
            <person name="Ariskina E.V."/>
            <person name="Hahnke R.L."/>
            <person name="Bunk B."/>
            <person name="Sproer C."/>
            <person name="Schumann P."/>
            <person name="Evtushenko L.I."/>
            <person name="Kublanov I.V."/>
        </authorList>
    </citation>
    <scope>NUCLEOTIDE SEQUENCE</scope>
    <source>
        <strain evidence="4">DSM 106523</strain>
    </source>
</reference>
<keyword evidence="2" id="KW-0812">Transmembrane</keyword>
<gene>
    <name evidence="4" type="ORF">JQS43_12075</name>
</gene>
<organism evidence="4 5">
    <name type="scientific">Natronosporangium hydrolyticum</name>
    <dbReference type="NCBI Taxonomy" id="2811111"/>
    <lineage>
        <taxon>Bacteria</taxon>
        <taxon>Bacillati</taxon>
        <taxon>Actinomycetota</taxon>
        <taxon>Actinomycetes</taxon>
        <taxon>Micromonosporales</taxon>
        <taxon>Micromonosporaceae</taxon>
        <taxon>Natronosporangium</taxon>
    </lineage>
</organism>
<feature type="domain" description="PPIase cyclophilin-type" evidence="3">
    <location>
        <begin position="112"/>
        <end position="263"/>
    </location>
</feature>
<dbReference type="InterPro" id="IPR002130">
    <property type="entry name" value="Cyclophilin-type_PPIase_dom"/>
</dbReference>
<evidence type="ECO:0000259" key="3">
    <source>
        <dbReference type="PROSITE" id="PS50072"/>
    </source>
</evidence>
<feature type="transmembrane region" description="Helical" evidence="2">
    <location>
        <begin position="35"/>
        <end position="57"/>
    </location>
</feature>
<dbReference type="KEGG" id="nhy:JQS43_12075"/>
<dbReference type="EMBL" id="CP070499">
    <property type="protein sequence ID" value="QSB16936.1"/>
    <property type="molecule type" value="Genomic_DNA"/>
</dbReference>
<dbReference type="SUPFAM" id="SSF50891">
    <property type="entry name" value="Cyclophilin-like"/>
    <property type="match status" value="1"/>
</dbReference>
<accession>A0A895YQB9</accession>
<keyword evidence="5" id="KW-1185">Reference proteome</keyword>